<dbReference type="Proteomes" id="UP000241818">
    <property type="component" value="Unassembled WGS sequence"/>
</dbReference>
<evidence type="ECO:0000313" key="2">
    <source>
        <dbReference type="Proteomes" id="UP000241818"/>
    </source>
</evidence>
<reference evidence="1 2" key="1">
    <citation type="journal article" date="2018" name="New Phytol.">
        <title>Comparative genomics and transcriptomics depict ericoid mycorrhizal fungi as versatile saprotrophs and plant mutualists.</title>
        <authorList>
            <person name="Martino E."/>
            <person name="Morin E."/>
            <person name="Grelet G.A."/>
            <person name="Kuo A."/>
            <person name="Kohler A."/>
            <person name="Daghino S."/>
            <person name="Barry K.W."/>
            <person name="Cichocki N."/>
            <person name="Clum A."/>
            <person name="Dockter R.B."/>
            <person name="Hainaut M."/>
            <person name="Kuo R.C."/>
            <person name="LaButti K."/>
            <person name="Lindahl B.D."/>
            <person name="Lindquist E.A."/>
            <person name="Lipzen A."/>
            <person name="Khouja H.R."/>
            <person name="Magnuson J."/>
            <person name="Murat C."/>
            <person name="Ohm R.A."/>
            <person name="Singer S.W."/>
            <person name="Spatafora J.W."/>
            <person name="Wang M."/>
            <person name="Veneault-Fourrey C."/>
            <person name="Henrissat B."/>
            <person name="Grigoriev I.V."/>
            <person name="Martin F.M."/>
            <person name="Perotto S."/>
        </authorList>
    </citation>
    <scope>NUCLEOTIDE SEQUENCE [LARGE SCALE GENOMIC DNA]</scope>
    <source>
        <strain evidence="1 2">ATCC 22711</strain>
    </source>
</reference>
<keyword evidence="2" id="KW-1185">Reference proteome</keyword>
<name>A0A2T3B183_AMORE</name>
<evidence type="ECO:0000313" key="1">
    <source>
        <dbReference type="EMBL" id="PSS18315.1"/>
    </source>
</evidence>
<organism evidence="1 2">
    <name type="scientific">Amorphotheca resinae ATCC 22711</name>
    <dbReference type="NCBI Taxonomy" id="857342"/>
    <lineage>
        <taxon>Eukaryota</taxon>
        <taxon>Fungi</taxon>
        <taxon>Dikarya</taxon>
        <taxon>Ascomycota</taxon>
        <taxon>Pezizomycotina</taxon>
        <taxon>Leotiomycetes</taxon>
        <taxon>Helotiales</taxon>
        <taxon>Amorphothecaceae</taxon>
        <taxon>Amorphotheca</taxon>
    </lineage>
</organism>
<dbReference type="EMBL" id="KZ679011">
    <property type="protein sequence ID" value="PSS18315.1"/>
    <property type="molecule type" value="Genomic_DNA"/>
</dbReference>
<accession>A0A2T3B183</accession>
<dbReference type="AlphaFoldDB" id="A0A2T3B183"/>
<dbReference type="GeneID" id="36573044"/>
<sequence length="196" mass="22149">MCRTSTFLNDARGRLSLVDGLRSSIMATKECFSERYIYSSVRTAQRRGKFRCSRDELEGGVVCIDRGLTQSSFAGYAKPNTAKRTSLCVATVSSCDGRSQLKSSVGWHQGDVIIYKSLVRLAASMYDRRQFDVVVKLLRGCFSRFRIFFASGDNPSRLSNISMTCRSAIKFQRTNGIKKETSKGRIELNNMYKREI</sequence>
<protein>
    <submittedName>
        <fullName evidence="1">Uncharacterized protein</fullName>
    </submittedName>
</protein>
<proteinExistence type="predicted"/>
<gene>
    <name evidence="1" type="ORF">M430DRAFT_237788</name>
</gene>
<dbReference type="InParanoid" id="A0A2T3B183"/>
<dbReference type="RefSeq" id="XP_024720667.1">
    <property type="nucleotide sequence ID" value="XM_024864963.1"/>
</dbReference>